<dbReference type="EMBL" id="JACVVK020000256">
    <property type="protein sequence ID" value="KAK7481826.1"/>
    <property type="molecule type" value="Genomic_DNA"/>
</dbReference>
<dbReference type="Gene3D" id="2.60.120.260">
    <property type="entry name" value="Galactose-binding domain-like"/>
    <property type="match status" value="1"/>
</dbReference>
<comment type="caution">
    <text evidence="1">The sequence shown here is derived from an EMBL/GenBank/DDBJ whole genome shotgun (WGS) entry which is preliminary data.</text>
</comment>
<gene>
    <name evidence="1" type="ORF">BaRGS_00026973</name>
</gene>
<dbReference type="Proteomes" id="UP001519460">
    <property type="component" value="Unassembled WGS sequence"/>
</dbReference>
<evidence type="ECO:0000313" key="1">
    <source>
        <dbReference type="EMBL" id="KAK7481826.1"/>
    </source>
</evidence>
<reference evidence="1 2" key="1">
    <citation type="journal article" date="2023" name="Sci. Data">
        <title>Genome assembly of the Korean intertidal mud-creeper Batillaria attramentaria.</title>
        <authorList>
            <person name="Patra A.K."/>
            <person name="Ho P.T."/>
            <person name="Jun S."/>
            <person name="Lee S.J."/>
            <person name="Kim Y."/>
            <person name="Won Y.J."/>
        </authorList>
    </citation>
    <scope>NUCLEOTIDE SEQUENCE [LARGE SCALE GENOMIC DNA]</scope>
    <source>
        <strain evidence="1">Wonlab-2016</strain>
    </source>
</reference>
<feature type="non-terminal residue" evidence="1">
    <location>
        <position position="65"/>
    </location>
</feature>
<protein>
    <submittedName>
        <fullName evidence="1">Uncharacterized protein</fullName>
    </submittedName>
</protein>
<sequence length="65" mass="7696">RVRMRYLQVYVDQTRVLDYGDNVPPQNSKFIDIHSGTLPVTGRYLNISRNATKDYFMNICEVQVW</sequence>
<organism evidence="1 2">
    <name type="scientific">Batillaria attramentaria</name>
    <dbReference type="NCBI Taxonomy" id="370345"/>
    <lineage>
        <taxon>Eukaryota</taxon>
        <taxon>Metazoa</taxon>
        <taxon>Spiralia</taxon>
        <taxon>Lophotrochozoa</taxon>
        <taxon>Mollusca</taxon>
        <taxon>Gastropoda</taxon>
        <taxon>Caenogastropoda</taxon>
        <taxon>Sorbeoconcha</taxon>
        <taxon>Cerithioidea</taxon>
        <taxon>Batillariidae</taxon>
        <taxon>Batillaria</taxon>
    </lineage>
</organism>
<proteinExistence type="predicted"/>
<dbReference type="AlphaFoldDB" id="A0ABD0K4H5"/>
<accession>A0ABD0K4H5</accession>
<evidence type="ECO:0000313" key="2">
    <source>
        <dbReference type="Proteomes" id="UP001519460"/>
    </source>
</evidence>
<name>A0ABD0K4H5_9CAEN</name>
<feature type="non-terminal residue" evidence="1">
    <location>
        <position position="1"/>
    </location>
</feature>
<keyword evidence="2" id="KW-1185">Reference proteome</keyword>